<feature type="transmembrane region" description="Helical" evidence="1">
    <location>
        <begin position="134"/>
        <end position="164"/>
    </location>
</feature>
<name>A0ABP7U237_9SPHN</name>
<evidence type="ECO:0000256" key="1">
    <source>
        <dbReference type="SAM" id="Phobius"/>
    </source>
</evidence>
<organism evidence="2 3">
    <name type="scientific">Sphingomonas rosea</name>
    <dbReference type="NCBI Taxonomy" id="335605"/>
    <lineage>
        <taxon>Bacteria</taxon>
        <taxon>Pseudomonadati</taxon>
        <taxon>Pseudomonadota</taxon>
        <taxon>Alphaproteobacteria</taxon>
        <taxon>Sphingomonadales</taxon>
        <taxon>Sphingomonadaceae</taxon>
        <taxon>Sphingomonas</taxon>
    </lineage>
</organism>
<keyword evidence="1" id="KW-1133">Transmembrane helix</keyword>
<reference evidence="3" key="1">
    <citation type="journal article" date="2019" name="Int. J. Syst. Evol. Microbiol.">
        <title>The Global Catalogue of Microorganisms (GCM) 10K type strain sequencing project: providing services to taxonomists for standard genome sequencing and annotation.</title>
        <authorList>
            <consortium name="The Broad Institute Genomics Platform"/>
            <consortium name="The Broad Institute Genome Sequencing Center for Infectious Disease"/>
            <person name="Wu L."/>
            <person name="Ma J."/>
        </authorList>
    </citation>
    <scope>NUCLEOTIDE SEQUENCE [LARGE SCALE GENOMIC DNA]</scope>
    <source>
        <strain evidence="3">JCM 17564</strain>
    </source>
</reference>
<comment type="caution">
    <text evidence="2">The sequence shown here is derived from an EMBL/GenBank/DDBJ whole genome shotgun (WGS) entry which is preliminary data.</text>
</comment>
<evidence type="ECO:0000313" key="2">
    <source>
        <dbReference type="EMBL" id="GAA4034706.1"/>
    </source>
</evidence>
<feature type="transmembrane region" description="Helical" evidence="1">
    <location>
        <begin position="94"/>
        <end position="113"/>
    </location>
</feature>
<dbReference type="EMBL" id="BAABBR010000001">
    <property type="protein sequence ID" value="GAA4034706.1"/>
    <property type="molecule type" value="Genomic_DNA"/>
</dbReference>
<feature type="transmembrane region" description="Helical" evidence="1">
    <location>
        <begin position="71"/>
        <end position="88"/>
    </location>
</feature>
<sequence>MSQFLTFMRMSSAETVDNSVATGVVALQFILGVVSLVFSGLMQATITRGLVVAHEGGRPTFGQCLSQGLRFALWILLFYILWTIAVAVGFMLLIIPGIMLVCMWAVAIPALVEERTGIIGAFGRSRELTRGHRWKVFGLLAVIIVSFYLAIILMAVVGLAGVGVSSMVDSANGPPITLIVYSAISGLLFGLLWATIQPALFVELRDAKEGGGAGELEQVFS</sequence>
<evidence type="ECO:0008006" key="4">
    <source>
        <dbReference type="Google" id="ProtNLM"/>
    </source>
</evidence>
<keyword evidence="1" id="KW-0812">Transmembrane</keyword>
<keyword evidence="1" id="KW-0472">Membrane</keyword>
<evidence type="ECO:0000313" key="3">
    <source>
        <dbReference type="Proteomes" id="UP001424459"/>
    </source>
</evidence>
<protein>
    <recommendedName>
        <fullName evidence="4">Glycerophosphoryl diester phosphodiesterase membrane domain-containing protein</fullName>
    </recommendedName>
</protein>
<dbReference type="Proteomes" id="UP001424459">
    <property type="component" value="Unassembled WGS sequence"/>
</dbReference>
<accession>A0ABP7U237</accession>
<feature type="transmembrane region" description="Helical" evidence="1">
    <location>
        <begin position="20"/>
        <end position="41"/>
    </location>
</feature>
<proteinExistence type="predicted"/>
<keyword evidence="3" id="KW-1185">Reference proteome</keyword>
<feature type="transmembrane region" description="Helical" evidence="1">
    <location>
        <begin position="176"/>
        <end position="196"/>
    </location>
</feature>
<gene>
    <name evidence="2" type="ORF">GCM10022281_13590</name>
</gene>